<dbReference type="Pfam" id="PF04773">
    <property type="entry name" value="FecR"/>
    <property type="match status" value="1"/>
</dbReference>
<proteinExistence type="predicted"/>
<dbReference type="Pfam" id="PF16220">
    <property type="entry name" value="DUF4880"/>
    <property type="match status" value="1"/>
</dbReference>
<feature type="domain" description="FecR N-terminal" evidence="2">
    <location>
        <begin position="47"/>
        <end position="88"/>
    </location>
</feature>
<dbReference type="KEGG" id="achh:ABFG95_11735"/>
<sequence>MNAWGAIHEPAQRIRALATFFTVFRVWPVIPFMKIPSRIHRERRLRRQASLWAVRLEAGALTQAERRRLDHWLARDARHGPALADAEMTWALAGACRDAPSLAQPAPRARHLPWRACAAAWCRAHLMAPRRRALALACAALVVAGTINGPDLIEPWLVDYRTDVGEIRSLALPDGSRVLLGSNSALDVAYDASIRRVRLLRGEAVFSPAPTGAAEPRRFVVESAGASMTALGTRYAVRRQDAGHGWMGVLQHRVALLMDRPPTAGVAYAALTAGDSATFSHAAGIGRSPVAPARGAAWADGYLIFEGEPLEQVLQRIGDFRPGLLILANRAAARRPVNALFHLDNLEGALATLCSELRLARLRLPGVTVLY</sequence>
<organism evidence="3">
    <name type="scientific">Achromobacter sp. HNDS-1</name>
    <dbReference type="NCBI Taxonomy" id="3151598"/>
    <lineage>
        <taxon>Bacteria</taxon>
        <taxon>Pseudomonadati</taxon>
        <taxon>Pseudomonadota</taxon>
        <taxon>Betaproteobacteria</taxon>
        <taxon>Burkholderiales</taxon>
        <taxon>Alcaligenaceae</taxon>
        <taxon>Achromobacter</taxon>
    </lineage>
</organism>
<feature type="domain" description="FecR protein" evidence="1">
    <location>
        <begin position="159"/>
        <end position="242"/>
    </location>
</feature>
<evidence type="ECO:0000313" key="3">
    <source>
        <dbReference type="EMBL" id="XBP01112.1"/>
    </source>
</evidence>
<reference evidence="3" key="1">
    <citation type="submission" date="2024-05" db="EMBL/GenBank/DDBJ databases">
        <title>Transcriptome analysis of the degradation process of organic nitrogen by two heterotrophic nitrifying and aerobic denitrifying bacteria, Achromobacter sp. HNDS-1 and Enterobacter sp. HNDS-6.</title>
        <authorList>
            <person name="Huang Y."/>
        </authorList>
    </citation>
    <scope>NUCLEOTIDE SEQUENCE</scope>
    <source>
        <strain evidence="3">HNDS-1</strain>
    </source>
</reference>
<accession>A0AAU7LIJ8</accession>
<dbReference type="PIRSF" id="PIRSF018266">
    <property type="entry name" value="FecR"/>
    <property type="match status" value="1"/>
</dbReference>
<protein>
    <submittedName>
        <fullName evidence="3">FecR domain-containing protein</fullName>
    </submittedName>
</protein>
<dbReference type="PANTHER" id="PTHR30273">
    <property type="entry name" value="PERIPLASMIC SIGNAL SENSOR AND SIGMA FACTOR ACTIVATOR FECR-RELATED"/>
    <property type="match status" value="1"/>
</dbReference>
<name>A0AAU7LIJ8_9BURK</name>
<dbReference type="RefSeq" id="WP_348995889.1">
    <property type="nucleotide sequence ID" value="NZ_CP157584.1"/>
</dbReference>
<dbReference type="PANTHER" id="PTHR30273:SF2">
    <property type="entry name" value="PROTEIN FECR"/>
    <property type="match status" value="1"/>
</dbReference>
<dbReference type="InterPro" id="IPR006860">
    <property type="entry name" value="FecR"/>
</dbReference>
<dbReference type="InterPro" id="IPR032623">
    <property type="entry name" value="FecR_N"/>
</dbReference>
<evidence type="ECO:0000259" key="2">
    <source>
        <dbReference type="Pfam" id="PF16220"/>
    </source>
</evidence>
<gene>
    <name evidence="3" type="ORF">ABFG95_11735</name>
</gene>
<dbReference type="Gene3D" id="2.60.120.1440">
    <property type="match status" value="1"/>
</dbReference>
<dbReference type="InterPro" id="IPR012373">
    <property type="entry name" value="Ferrdict_sens_TM"/>
</dbReference>
<dbReference type="EMBL" id="CP157584">
    <property type="protein sequence ID" value="XBP01112.1"/>
    <property type="molecule type" value="Genomic_DNA"/>
</dbReference>
<dbReference type="AlphaFoldDB" id="A0AAU7LIJ8"/>
<dbReference type="GO" id="GO:0016989">
    <property type="term" value="F:sigma factor antagonist activity"/>
    <property type="evidence" value="ECO:0007669"/>
    <property type="project" value="TreeGrafter"/>
</dbReference>
<evidence type="ECO:0000259" key="1">
    <source>
        <dbReference type="Pfam" id="PF04773"/>
    </source>
</evidence>